<dbReference type="Proteomes" id="UP000652761">
    <property type="component" value="Unassembled WGS sequence"/>
</dbReference>
<reference evidence="1" key="1">
    <citation type="submission" date="2017-07" db="EMBL/GenBank/DDBJ databases">
        <title>Taro Niue Genome Assembly and Annotation.</title>
        <authorList>
            <person name="Atibalentja N."/>
            <person name="Keating K."/>
            <person name="Fields C.J."/>
        </authorList>
    </citation>
    <scope>NUCLEOTIDE SEQUENCE</scope>
    <source>
        <strain evidence="1">Niue_2</strain>
        <tissue evidence="1">Leaf</tissue>
    </source>
</reference>
<gene>
    <name evidence="1" type="ORF">Taro_049530</name>
</gene>
<comment type="caution">
    <text evidence="1">The sequence shown here is derived from an EMBL/GenBank/DDBJ whole genome shotgun (WGS) entry which is preliminary data.</text>
</comment>
<proteinExistence type="predicted"/>
<evidence type="ECO:0000313" key="2">
    <source>
        <dbReference type="Proteomes" id="UP000652761"/>
    </source>
</evidence>
<name>A0A843XB85_COLES</name>
<evidence type="ECO:0000313" key="1">
    <source>
        <dbReference type="EMBL" id="MQM16572.1"/>
    </source>
</evidence>
<accession>A0A843XB85</accession>
<dbReference type="EMBL" id="NMUH01007069">
    <property type="protein sequence ID" value="MQM16572.1"/>
    <property type="molecule type" value="Genomic_DNA"/>
</dbReference>
<sequence>MFDMRLKQMRIEVQSECNEEQGTPPFFPENGFLHRLAAARKTSFMASAFAASAVTDCSRPCPMPRVFSAGPDAVEMGG</sequence>
<organism evidence="1 2">
    <name type="scientific">Colocasia esculenta</name>
    <name type="common">Wild taro</name>
    <name type="synonym">Arum esculentum</name>
    <dbReference type="NCBI Taxonomy" id="4460"/>
    <lineage>
        <taxon>Eukaryota</taxon>
        <taxon>Viridiplantae</taxon>
        <taxon>Streptophyta</taxon>
        <taxon>Embryophyta</taxon>
        <taxon>Tracheophyta</taxon>
        <taxon>Spermatophyta</taxon>
        <taxon>Magnoliopsida</taxon>
        <taxon>Liliopsida</taxon>
        <taxon>Araceae</taxon>
        <taxon>Aroideae</taxon>
        <taxon>Colocasieae</taxon>
        <taxon>Colocasia</taxon>
    </lineage>
</organism>
<protein>
    <submittedName>
        <fullName evidence="1">Uncharacterized protein</fullName>
    </submittedName>
</protein>
<dbReference type="AlphaFoldDB" id="A0A843XB85"/>
<keyword evidence="2" id="KW-1185">Reference proteome</keyword>